<feature type="region of interest" description="Disordered" evidence="1">
    <location>
        <begin position="1"/>
        <end position="71"/>
    </location>
</feature>
<protein>
    <submittedName>
        <fullName evidence="2">Uncharacterized protein</fullName>
    </submittedName>
</protein>
<keyword evidence="3" id="KW-1185">Reference proteome</keyword>
<evidence type="ECO:0000256" key="1">
    <source>
        <dbReference type="SAM" id="MobiDB-lite"/>
    </source>
</evidence>
<feature type="compositionally biased region" description="Polar residues" evidence="1">
    <location>
        <begin position="25"/>
        <end position="36"/>
    </location>
</feature>
<evidence type="ECO:0000313" key="2">
    <source>
        <dbReference type="EMBL" id="KAF7722354.1"/>
    </source>
</evidence>
<proteinExistence type="predicted"/>
<accession>A0A8H7BRF4</accession>
<organism evidence="2 3">
    <name type="scientific">Apophysomyces ossiformis</name>
    <dbReference type="NCBI Taxonomy" id="679940"/>
    <lineage>
        <taxon>Eukaryota</taxon>
        <taxon>Fungi</taxon>
        <taxon>Fungi incertae sedis</taxon>
        <taxon>Mucoromycota</taxon>
        <taxon>Mucoromycotina</taxon>
        <taxon>Mucoromycetes</taxon>
        <taxon>Mucorales</taxon>
        <taxon>Mucorineae</taxon>
        <taxon>Mucoraceae</taxon>
        <taxon>Apophysomyces</taxon>
    </lineage>
</organism>
<dbReference type="AlphaFoldDB" id="A0A8H7BRF4"/>
<reference evidence="2" key="1">
    <citation type="submission" date="2020-01" db="EMBL/GenBank/DDBJ databases">
        <title>Genome Sequencing of Three Apophysomyces-Like Fungal Strains Confirms a Novel Fungal Genus in the Mucoromycota with divergent Burkholderia-like Endosymbiotic Bacteria.</title>
        <authorList>
            <person name="Stajich J.E."/>
            <person name="Macias A.M."/>
            <person name="Carter-House D."/>
            <person name="Lovett B."/>
            <person name="Kasson L.R."/>
            <person name="Berry K."/>
            <person name="Grigoriev I."/>
            <person name="Chang Y."/>
            <person name="Spatafora J."/>
            <person name="Kasson M.T."/>
        </authorList>
    </citation>
    <scope>NUCLEOTIDE SEQUENCE</scope>
    <source>
        <strain evidence="2">NRRL A-21654</strain>
    </source>
</reference>
<feature type="compositionally biased region" description="Polar residues" evidence="1">
    <location>
        <begin position="1"/>
        <end position="10"/>
    </location>
</feature>
<dbReference type="OrthoDB" id="10454156at2759"/>
<evidence type="ECO:0000313" key="3">
    <source>
        <dbReference type="Proteomes" id="UP000605846"/>
    </source>
</evidence>
<dbReference type="Proteomes" id="UP000605846">
    <property type="component" value="Unassembled WGS sequence"/>
</dbReference>
<feature type="compositionally biased region" description="Low complexity" evidence="1">
    <location>
        <begin position="52"/>
        <end position="70"/>
    </location>
</feature>
<sequence length="196" mass="21560">MFDYKSTSNAGLKRATKPKPLSTRYHYSSPTDSLGSGVTLPLLLSPQEAIGSSMPSTPRTPRTPQTPTFRKPVNVSIDTSYYDIPIAPWDTRYNTTAPLAPKPNYFYEDLLDYSEDDNDDDIPLGISGLVPFGTTTLAEALIANKSCSLLSDSYDEDDEDLVPIAMLSQSNGLHSAAEKYKEKVMERLHMSASGRN</sequence>
<name>A0A8H7BRF4_9FUNG</name>
<comment type="caution">
    <text evidence="2">The sequence shown here is derived from an EMBL/GenBank/DDBJ whole genome shotgun (WGS) entry which is preliminary data.</text>
</comment>
<dbReference type="EMBL" id="JABAYA010000199">
    <property type="protein sequence ID" value="KAF7722354.1"/>
    <property type="molecule type" value="Genomic_DNA"/>
</dbReference>
<gene>
    <name evidence="2" type="ORF">EC973_003198</name>
</gene>